<comment type="caution">
    <text evidence="2">The sequence shown here is derived from an EMBL/GenBank/DDBJ whole genome shotgun (WGS) entry which is preliminary data.</text>
</comment>
<evidence type="ECO:0000313" key="2">
    <source>
        <dbReference type="EMBL" id="POG69828.1"/>
    </source>
</evidence>
<reference evidence="2 3" key="2">
    <citation type="journal article" date="2018" name="New Phytol.">
        <title>High intraspecific genome diversity in the model arbuscular mycorrhizal symbiont Rhizophagus irregularis.</title>
        <authorList>
            <person name="Chen E.C.H."/>
            <person name="Morin E."/>
            <person name="Beaudet D."/>
            <person name="Noel J."/>
            <person name="Yildirir G."/>
            <person name="Ndikumana S."/>
            <person name="Charron P."/>
            <person name="St-Onge C."/>
            <person name="Giorgi J."/>
            <person name="Kruger M."/>
            <person name="Marton T."/>
            <person name="Ropars J."/>
            <person name="Grigoriev I.V."/>
            <person name="Hainaut M."/>
            <person name="Henrissat B."/>
            <person name="Roux C."/>
            <person name="Martin F."/>
            <person name="Corradi N."/>
        </authorList>
    </citation>
    <scope>NUCLEOTIDE SEQUENCE [LARGE SCALE GENOMIC DNA]</scope>
    <source>
        <strain evidence="2 3">DAOM 197198</strain>
    </source>
</reference>
<accession>A0A2H5RS07</accession>
<keyword evidence="3" id="KW-1185">Reference proteome</keyword>
<proteinExistence type="predicted"/>
<evidence type="ECO:0000256" key="1">
    <source>
        <dbReference type="SAM" id="MobiDB-lite"/>
    </source>
</evidence>
<name>A0A2H5RS07_RHIID</name>
<protein>
    <submittedName>
        <fullName evidence="2">Uncharacterized protein</fullName>
    </submittedName>
</protein>
<dbReference type="Proteomes" id="UP000018888">
    <property type="component" value="Unassembled WGS sequence"/>
</dbReference>
<feature type="compositionally biased region" description="Polar residues" evidence="1">
    <location>
        <begin position="43"/>
        <end position="67"/>
    </location>
</feature>
<gene>
    <name evidence="2" type="ORF">GLOIN_2v1776522</name>
</gene>
<reference evidence="2 3" key="1">
    <citation type="journal article" date="2013" name="Proc. Natl. Acad. Sci. U.S.A.">
        <title>Genome of an arbuscular mycorrhizal fungus provides insight into the oldest plant symbiosis.</title>
        <authorList>
            <person name="Tisserant E."/>
            <person name="Malbreil M."/>
            <person name="Kuo A."/>
            <person name="Kohler A."/>
            <person name="Symeonidi A."/>
            <person name="Balestrini R."/>
            <person name="Charron P."/>
            <person name="Duensing N."/>
            <person name="Frei Dit Frey N."/>
            <person name="Gianinazzi-Pearson V."/>
            <person name="Gilbert L.B."/>
            <person name="Handa Y."/>
            <person name="Herr J.R."/>
            <person name="Hijri M."/>
            <person name="Koul R."/>
            <person name="Kawaguchi M."/>
            <person name="Krajinski F."/>
            <person name="Lammers P.J."/>
            <person name="Masclaux F.G."/>
            <person name="Murat C."/>
            <person name="Morin E."/>
            <person name="Ndikumana S."/>
            <person name="Pagni M."/>
            <person name="Petitpierre D."/>
            <person name="Requena N."/>
            <person name="Rosikiewicz P."/>
            <person name="Riley R."/>
            <person name="Saito K."/>
            <person name="San Clemente H."/>
            <person name="Shapiro H."/>
            <person name="van Tuinen D."/>
            <person name="Becard G."/>
            <person name="Bonfante P."/>
            <person name="Paszkowski U."/>
            <person name="Shachar-Hill Y.Y."/>
            <person name="Tuskan G.A."/>
            <person name="Young P.W."/>
            <person name="Sanders I.R."/>
            <person name="Henrissat B."/>
            <person name="Rensing S.A."/>
            <person name="Grigoriev I.V."/>
            <person name="Corradi N."/>
            <person name="Roux C."/>
            <person name="Martin F."/>
        </authorList>
    </citation>
    <scope>NUCLEOTIDE SEQUENCE [LARGE SCALE GENOMIC DNA]</scope>
    <source>
        <strain evidence="2 3">DAOM 197198</strain>
    </source>
</reference>
<organism evidence="2 3">
    <name type="scientific">Rhizophagus irregularis (strain DAOM 181602 / DAOM 197198 / MUCL 43194)</name>
    <name type="common">Arbuscular mycorrhizal fungus</name>
    <name type="synonym">Glomus intraradices</name>
    <dbReference type="NCBI Taxonomy" id="747089"/>
    <lineage>
        <taxon>Eukaryota</taxon>
        <taxon>Fungi</taxon>
        <taxon>Fungi incertae sedis</taxon>
        <taxon>Mucoromycota</taxon>
        <taxon>Glomeromycotina</taxon>
        <taxon>Glomeromycetes</taxon>
        <taxon>Glomerales</taxon>
        <taxon>Glomeraceae</taxon>
        <taxon>Rhizophagus</taxon>
    </lineage>
</organism>
<dbReference type="AlphaFoldDB" id="A0A2H5RS07"/>
<sequence length="193" mass="20864">MSNHIRQTQLTHSIQPPCFSEVDISSAASYDSAQTHLSNMSWKTSVPPQLTDSPAEMVTSSVPSSRNIPLIVDDSSILENSTSSPKPELTLSPQGSKEPISTPKQIPITVFDFSELDTLSTSTKPTLFPSPQSFNEASSSSDGYITADSNDLDSTENIISPPAVIPMVTLDLFNSTPYPPVYTTDGFQKPYGF</sequence>
<evidence type="ECO:0000313" key="3">
    <source>
        <dbReference type="Proteomes" id="UP000018888"/>
    </source>
</evidence>
<dbReference type="VEuPathDB" id="FungiDB:RhiirFUN_021542"/>
<feature type="region of interest" description="Disordered" evidence="1">
    <location>
        <begin position="43"/>
        <end position="104"/>
    </location>
</feature>
<dbReference type="EMBL" id="AUPC02000129">
    <property type="protein sequence ID" value="POG69828.1"/>
    <property type="molecule type" value="Genomic_DNA"/>
</dbReference>
<feature type="compositionally biased region" description="Polar residues" evidence="1">
    <location>
        <begin position="77"/>
        <end position="95"/>
    </location>
</feature>
<feature type="region of interest" description="Disordered" evidence="1">
    <location>
        <begin position="122"/>
        <end position="148"/>
    </location>
</feature>